<name>G0LIB9_HALWC</name>
<dbReference type="RefSeq" id="WP_011571063.1">
    <property type="nucleotide sequence ID" value="NC_017459.1"/>
</dbReference>
<dbReference type="GO" id="GO:0008757">
    <property type="term" value="F:S-adenosylmethionine-dependent methyltransferase activity"/>
    <property type="evidence" value="ECO:0007669"/>
    <property type="project" value="InterPro"/>
</dbReference>
<protein>
    <recommendedName>
        <fullName evidence="1">Methyltransferase type 11 domain-containing protein</fullName>
    </recommendedName>
</protein>
<gene>
    <name evidence="2" type="ordered locus">Hqrw_1923</name>
</gene>
<dbReference type="InterPro" id="IPR013216">
    <property type="entry name" value="Methyltransf_11"/>
</dbReference>
<dbReference type="HOGENOM" id="CLU_072455_1_0_2"/>
<organism evidence="2 3">
    <name type="scientific">Haloquadratum walsbyi (strain DSM 16854 / JCM 12705 / C23)</name>
    <dbReference type="NCBI Taxonomy" id="768065"/>
    <lineage>
        <taxon>Archaea</taxon>
        <taxon>Methanobacteriati</taxon>
        <taxon>Methanobacteriota</taxon>
        <taxon>Stenosarchaea group</taxon>
        <taxon>Halobacteria</taxon>
        <taxon>Halobacteriales</taxon>
        <taxon>Haloferacaceae</taxon>
        <taxon>Haloquadratum</taxon>
    </lineage>
</organism>
<dbReference type="InterPro" id="IPR029063">
    <property type="entry name" value="SAM-dependent_MTases_sf"/>
</dbReference>
<dbReference type="Gene3D" id="3.40.50.150">
    <property type="entry name" value="Vaccinia Virus protein VP39"/>
    <property type="match status" value="1"/>
</dbReference>
<sequence length="208" mass="23391">MTTQSISPLLSEKDRAKRDARSDTAFYDTPRFVTHADDGFLTRLTDTYSSVLSPDDRIFDAMSSWISHLPDDISYDHIIGHGLNAAELSENEILDEWFCQDLNQNQVLPLQDNSVDAVTCALSVQYLQYPGRVFDEFARVLDDDGVVIVSFSNRMFPTKAVRAWQAGSMDERHGLVDQYCTAGGLTTTQRISCRPEADPFRATVARNQ</sequence>
<dbReference type="CDD" id="cd02440">
    <property type="entry name" value="AdoMet_MTases"/>
    <property type="match status" value="1"/>
</dbReference>
<dbReference type="AlphaFoldDB" id="G0LIB9"/>
<evidence type="ECO:0000313" key="2">
    <source>
        <dbReference type="EMBL" id="CCC39839.1"/>
    </source>
</evidence>
<dbReference type="Pfam" id="PF08241">
    <property type="entry name" value="Methyltransf_11"/>
    <property type="match status" value="1"/>
</dbReference>
<dbReference type="GeneID" id="12446628"/>
<accession>G0LIB9</accession>
<evidence type="ECO:0000259" key="1">
    <source>
        <dbReference type="Pfam" id="PF08241"/>
    </source>
</evidence>
<dbReference type="Proteomes" id="UP000007954">
    <property type="component" value="Chromosome"/>
</dbReference>
<reference evidence="2 3" key="1">
    <citation type="journal article" date="2011" name="PLoS ONE">
        <title>Haloquadratum walsbyi: limited diversity in a global pond.</title>
        <authorList>
            <person name="Dyall-Smith M."/>
            <person name="Pfeiffer F."/>
            <person name="Klee K."/>
            <person name="Palm P."/>
            <person name="Gross K."/>
            <person name="Schuster S.C."/>
            <person name="Rampp M."/>
            <person name="Oesterhelt D."/>
        </authorList>
    </citation>
    <scope>NUCLEOTIDE SEQUENCE [LARGE SCALE GENOMIC DNA]</scope>
    <source>
        <strain evidence="3">DSM 16854 / JCM 12705 / C23</strain>
    </source>
</reference>
<evidence type="ECO:0000313" key="3">
    <source>
        <dbReference type="Proteomes" id="UP000007954"/>
    </source>
</evidence>
<dbReference type="SUPFAM" id="SSF53335">
    <property type="entry name" value="S-adenosyl-L-methionine-dependent methyltransferases"/>
    <property type="match status" value="1"/>
</dbReference>
<dbReference type="EMBL" id="FR746099">
    <property type="protein sequence ID" value="CCC39839.1"/>
    <property type="molecule type" value="Genomic_DNA"/>
</dbReference>
<dbReference type="OrthoDB" id="57427at2157"/>
<dbReference type="PANTHER" id="PTHR43036">
    <property type="entry name" value="OSJNBB0011N17.9 PROTEIN"/>
    <property type="match status" value="1"/>
</dbReference>
<proteinExistence type="predicted"/>
<dbReference type="PANTHER" id="PTHR43036:SF2">
    <property type="entry name" value="OS04G0481300 PROTEIN"/>
    <property type="match status" value="1"/>
</dbReference>
<feature type="domain" description="Methyltransferase type 11" evidence="1">
    <location>
        <begin position="95"/>
        <end position="149"/>
    </location>
</feature>
<dbReference type="KEGG" id="hwc:Hqrw_1923"/>